<gene>
    <name evidence="1" type="ORF">ParKJ_01835</name>
</gene>
<comment type="caution">
    <text evidence="1">The sequence shown here is derived from an EMBL/GenBank/DDBJ whole genome shotgun (WGS) entry which is preliminary data.</text>
</comment>
<proteinExistence type="predicted"/>
<sequence>MQNLSDNEWIAQTTYCVAELYSRGTQQTLDLGKFQSNGNGHAEDNLIAALVAQTTNGTIAHGTYDLLIILNRSPCTSLMPELKANHVPACMTRLIDLQTNGLGNGQWRFNIQLNYRHLYGGNPATNWNRALNAFGVQQGAASGMAIMHGEGFNDVSVAIEMSKLQ</sequence>
<organism evidence="1 2">
    <name type="scientific">Paraburkholderia fungorum</name>
    <dbReference type="NCBI Taxonomy" id="134537"/>
    <lineage>
        <taxon>Bacteria</taxon>
        <taxon>Pseudomonadati</taxon>
        <taxon>Pseudomonadota</taxon>
        <taxon>Betaproteobacteria</taxon>
        <taxon>Burkholderiales</taxon>
        <taxon>Burkholderiaceae</taxon>
        <taxon>Paraburkholderia</taxon>
    </lineage>
</organism>
<evidence type="ECO:0000313" key="2">
    <source>
        <dbReference type="Proteomes" id="UP001246473"/>
    </source>
</evidence>
<protein>
    <submittedName>
        <fullName evidence="1">Uncharacterized protein</fullName>
    </submittedName>
</protein>
<dbReference type="Proteomes" id="UP001246473">
    <property type="component" value="Unassembled WGS sequence"/>
</dbReference>
<reference evidence="1" key="1">
    <citation type="submission" date="2022-08" db="EMBL/GenBank/DDBJ databases">
        <authorList>
            <person name="Kim S.-J."/>
        </authorList>
    </citation>
    <scope>NUCLEOTIDE SEQUENCE</scope>
    <source>
        <strain evidence="1">KJ</strain>
    </source>
</reference>
<name>A0AAP5Q374_9BURK</name>
<dbReference type="AlphaFoldDB" id="A0AAP5Q374"/>
<dbReference type="EMBL" id="JANSLM010000001">
    <property type="protein sequence ID" value="MDT8836151.1"/>
    <property type="molecule type" value="Genomic_DNA"/>
</dbReference>
<dbReference type="RefSeq" id="WP_106351546.1">
    <property type="nucleotide sequence ID" value="NZ_JAHNIZ010000001.1"/>
</dbReference>
<accession>A0AAP5Q374</accession>
<evidence type="ECO:0000313" key="1">
    <source>
        <dbReference type="EMBL" id="MDT8836151.1"/>
    </source>
</evidence>